<proteinExistence type="predicted"/>
<keyword evidence="2" id="KW-1185">Reference proteome</keyword>
<protein>
    <submittedName>
        <fullName evidence="1">Uncharacterized protein</fullName>
    </submittedName>
</protein>
<dbReference type="GeneID" id="69512535"/>
<organism evidence="1 2">
    <name type="scientific">Blautia faecis</name>
    <dbReference type="NCBI Taxonomy" id="871665"/>
    <lineage>
        <taxon>Bacteria</taxon>
        <taxon>Bacillati</taxon>
        <taxon>Bacillota</taxon>
        <taxon>Clostridia</taxon>
        <taxon>Lachnospirales</taxon>
        <taxon>Lachnospiraceae</taxon>
        <taxon>Blautia</taxon>
    </lineage>
</organism>
<reference evidence="1 2" key="1">
    <citation type="journal article" date="2020" name="Cell Host Microbe">
        <title>Functional and Genomic Variation between Human-Derived Isolates of Lachnospiraceae Reveals Inter- and Intra-Species Diversity.</title>
        <authorList>
            <person name="Sorbara M.T."/>
            <person name="Littmann E.R."/>
            <person name="Fontana E."/>
            <person name="Moody T.U."/>
            <person name="Kohout C.E."/>
            <person name="Gjonbalaj M."/>
            <person name="Eaton V."/>
            <person name="Seok R."/>
            <person name="Leiner I.M."/>
            <person name="Pamer E.G."/>
        </authorList>
    </citation>
    <scope>NUCLEOTIDE SEQUENCE [LARGE SCALE GENOMIC DNA]</scope>
    <source>
        <strain evidence="1 2">MSK.17.74</strain>
    </source>
</reference>
<sequence>MTDLGNKVMESMFDAWCDDRCKEITPDHNDYSHNLDDVVQYICELTGASREQKYRIEHELEDLVNRTEKNTFADGFYIAMAVATGKLF</sequence>
<comment type="caution">
    <text evidence="1">The sequence shown here is derived from an EMBL/GenBank/DDBJ whole genome shotgun (WGS) entry which is preliminary data.</text>
</comment>
<dbReference type="Proteomes" id="UP001644719">
    <property type="component" value="Unassembled WGS sequence"/>
</dbReference>
<evidence type="ECO:0000313" key="2">
    <source>
        <dbReference type="Proteomes" id="UP001644719"/>
    </source>
</evidence>
<dbReference type="EMBL" id="JAAITS010000039">
    <property type="protein sequence ID" value="NSG86386.1"/>
    <property type="molecule type" value="Genomic_DNA"/>
</dbReference>
<accession>A0ABX2H858</accession>
<gene>
    <name evidence="1" type="ORF">G5B17_13445</name>
</gene>
<name>A0ABX2H858_9FIRM</name>
<dbReference type="RefSeq" id="WP_173770041.1">
    <property type="nucleotide sequence ID" value="NZ_JAAIPU010000005.1"/>
</dbReference>
<evidence type="ECO:0000313" key="1">
    <source>
        <dbReference type="EMBL" id="NSG86386.1"/>
    </source>
</evidence>